<dbReference type="EMBL" id="LCYA01000176">
    <property type="protein sequence ID" value="KWV84492.1"/>
    <property type="molecule type" value="Genomic_DNA"/>
</dbReference>
<reference evidence="1 2" key="1">
    <citation type="submission" date="2015-05" db="EMBL/GenBank/DDBJ databases">
        <title>A genomic and transcriptomic approach to investigate the blue pigment phenotype in Pseudomonas fluorescens.</title>
        <authorList>
            <person name="Andreani N.A."/>
            <person name="Cardazzo B."/>
        </authorList>
    </citation>
    <scope>NUCLEOTIDE SEQUENCE [LARGE SCALE GENOMIC DNA]</scope>
    <source>
        <strain evidence="1 2">Ps_22</strain>
    </source>
</reference>
<evidence type="ECO:0000313" key="1">
    <source>
        <dbReference type="EMBL" id="KWV84492.1"/>
    </source>
</evidence>
<dbReference type="AlphaFoldDB" id="A0A125QHH2"/>
<comment type="caution">
    <text evidence="1">The sequence shown here is derived from an EMBL/GenBank/DDBJ whole genome shotgun (WGS) entry which is preliminary data.</text>
</comment>
<organism evidence="1 2">
    <name type="scientific">Pseudomonas fluorescens</name>
    <dbReference type="NCBI Taxonomy" id="294"/>
    <lineage>
        <taxon>Bacteria</taxon>
        <taxon>Pseudomonadati</taxon>
        <taxon>Pseudomonadota</taxon>
        <taxon>Gammaproteobacteria</taxon>
        <taxon>Pseudomonadales</taxon>
        <taxon>Pseudomonadaceae</taxon>
        <taxon>Pseudomonas</taxon>
    </lineage>
</organism>
<name>A0A125QHH2_PSEFL</name>
<dbReference type="Proteomes" id="UP000061348">
    <property type="component" value="Unassembled WGS sequence"/>
</dbReference>
<accession>A0A125QHH2</accession>
<protein>
    <submittedName>
        <fullName evidence="1">Uncharacterized protein</fullName>
    </submittedName>
</protein>
<sequence length="67" mass="6864">MPGFIGYLPARCKASGRLTPAACTRIRISPGPATGTSALRGCKTSGPPGVVISIRVISCGSVMEKFL</sequence>
<proteinExistence type="predicted"/>
<evidence type="ECO:0000313" key="2">
    <source>
        <dbReference type="Proteomes" id="UP000061348"/>
    </source>
</evidence>
<gene>
    <name evidence="1" type="ORF">PFLmoz3_05882</name>
</gene>